<organism evidence="9 10">
    <name type="scientific">Paenibacillus tyrfis</name>
    <dbReference type="NCBI Taxonomy" id="1501230"/>
    <lineage>
        <taxon>Bacteria</taxon>
        <taxon>Bacillati</taxon>
        <taxon>Bacillota</taxon>
        <taxon>Bacilli</taxon>
        <taxon>Bacillales</taxon>
        <taxon>Paenibacillaceae</taxon>
        <taxon>Paenibacillus</taxon>
    </lineage>
</organism>
<feature type="transmembrane region" description="Helical" evidence="7">
    <location>
        <begin position="161"/>
        <end position="183"/>
    </location>
</feature>
<evidence type="ECO:0000313" key="9">
    <source>
        <dbReference type="EMBL" id="KEQ24662.1"/>
    </source>
</evidence>
<comment type="subcellular location">
    <subcellularLocation>
        <location evidence="1">Cell membrane</location>
        <topology evidence="1">Multi-pass membrane protein</topology>
    </subcellularLocation>
</comment>
<keyword evidence="5 7" id="KW-1133">Transmembrane helix</keyword>
<dbReference type="EMBL" id="JNVM01000015">
    <property type="protein sequence ID" value="KEQ24662.1"/>
    <property type="molecule type" value="Genomic_DNA"/>
</dbReference>
<reference evidence="9 10" key="1">
    <citation type="submission" date="2014-06" db="EMBL/GenBank/DDBJ databases">
        <title>Draft genome sequence of Paenibacillus sp. MSt1.</title>
        <authorList>
            <person name="Aw Y.K."/>
            <person name="Ong K.S."/>
            <person name="Gan H.M."/>
            <person name="Lee S.M."/>
        </authorList>
    </citation>
    <scope>NUCLEOTIDE SEQUENCE [LARGE SCALE GENOMIC DNA]</scope>
    <source>
        <strain evidence="9 10">MSt1</strain>
    </source>
</reference>
<dbReference type="GO" id="GO:0005886">
    <property type="term" value="C:plasma membrane"/>
    <property type="evidence" value="ECO:0007669"/>
    <property type="project" value="UniProtKB-SubCell"/>
</dbReference>
<dbReference type="InterPro" id="IPR036259">
    <property type="entry name" value="MFS_trans_sf"/>
</dbReference>
<feature type="transmembrane region" description="Helical" evidence="7">
    <location>
        <begin position="281"/>
        <end position="299"/>
    </location>
</feature>
<feature type="transmembrane region" description="Helical" evidence="7">
    <location>
        <begin position="222"/>
        <end position="244"/>
    </location>
</feature>
<feature type="transmembrane region" description="Helical" evidence="7">
    <location>
        <begin position="7"/>
        <end position="32"/>
    </location>
</feature>
<dbReference type="AlphaFoldDB" id="A0A081P1T9"/>
<feature type="transmembrane region" description="Helical" evidence="7">
    <location>
        <begin position="338"/>
        <end position="361"/>
    </location>
</feature>
<dbReference type="PANTHER" id="PTHR23513">
    <property type="entry name" value="INTEGRAL MEMBRANE EFFLUX PROTEIN-RELATED"/>
    <property type="match status" value="1"/>
</dbReference>
<dbReference type="Pfam" id="PF07690">
    <property type="entry name" value="MFS_1"/>
    <property type="match status" value="1"/>
</dbReference>
<evidence type="ECO:0000256" key="2">
    <source>
        <dbReference type="ARBA" id="ARBA00022448"/>
    </source>
</evidence>
<keyword evidence="2" id="KW-0813">Transport</keyword>
<evidence type="ECO:0000256" key="1">
    <source>
        <dbReference type="ARBA" id="ARBA00004651"/>
    </source>
</evidence>
<evidence type="ECO:0000256" key="5">
    <source>
        <dbReference type="ARBA" id="ARBA00022989"/>
    </source>
</evidence>
<keyword evidence="4 7" id="KW-0812">Transmembrane</keyword>
<dbReference type="GO" id="GO:0022857">
    <property type="term" value="F:transmembrane transporter activity"/>
    <property type="evidence" value="ECO:0007669"/>
    <property type="project" value="InterPro"/>
</dbReference>
<name>A0A081P1T9_9BACL</name>
<dbReference type="RefSeq" id="WP_036685026.1">
    <property type="nucleotide sequence ID" value="NZ_JNVM01000015.1"/>
</dbReference>
<dbReference type="PANTHER" id="PTHR23513:SF6">
    <property type="entry name" value="MAJOR FACILITATOR SUPERFAMILY ASSOCIATED DOMAIN-CONTAINING PROTEIN"/>
    <property type="match status" value="1"/>
</dbReference>
<feature type="transmembrane region" description="Helical" evidence="7">
    <location>
        <begin position="305"/>
        <end position="326"/>
    </location>
</feature>
<feature type="transmembrane region" description="Helical" evidence="7">
    <location>
        <begin position="373"/>
        <end position="392"/>
    </location>
</feature>
<evidence type="ECO:0000256" key="4">
    <source>
        <dbReference type="ARBA" id="ARBA00022692"/>
    </source>
</evidence>
<dbReference type="SUPFAM" id="SSF103473">
    <property type="entry name" value="MFS general substrate transporter"/>
    <property type="match status" value="1"/>
</dbReference>
<dbReference type="eggNOG" id="COG2814">
    <property type="taxonomic scope" value="Bacteria"/>
</dbReference>
<evidence type="ECO:0000259" key="8">
    <source>
        <dbReference type="PROSITE" id="PS50850"/>
    </source>
</evidence>
<protein>
    <recommendedName>
        <fullName evidence="8">Major facilitator superfamily (MFS) profile domain-containing protein</fullName>
    </recommendedName>
</protein>
<proteinExistence type="predicted"/>
<keyword evidence="10" id="KW-1185">Reference proteome</keyword>
<keyword evidence="3" id="KW-1003">Cell membrane</keyword>
<feature type="transmembrane region" description="Helical" evidence="7">
    <location>
        <begin position="96"/>
        <end position="115"/>
    </location>
</feature>
<feature type="transmembrane region" description="Helical" evidence="7">
    <location>
        <begin position="256"/>
        <end position="274"/>
    </location>
</feature>
<feature type="domain" description="Major facilitator superfamily (MFS) profile" evidence="8">
    <location>
        <begin position="1"/>
        <end position="188"/>
    </location>
</feature>
<dbReference type="InterPro" id="IPR011701">
    <property type="entry name" value="MFS"/>
</dbReference>
<evidence type="ECO:0000256" key="6">
    <source>
        <dbReference type="ARBA" id="ARBA00023136"/>
    </source>
</evidence>
<gene>
    <name evidence="9" type="ORF">ET33_07965</name>
</gene>
<feature type="transmembrane region" description="Helical" evidence="7">
    <location>
        <begin position="38"/>
        <end position="59"/>
    </location>
</feature>
<dbReference type="Proteomes" id="UP000028123">
    <property type="component" value="Unassembled WGS sequence"/>
</dbReference>
<evidence type="ECO:0000256" key="3">
    <source>
        <dbReference type="ARBA" id="ARBA00022475"/>
    </source>
</evidence>
<dbReference type="PROSITE" id="PS50850">
    <property type="entry name" value="MFS"/>
    <property type="match status" value="1"/>
</dbReference>
<comment type="caution">
    <text evidence="9">The sequence shown here is derived from an EMBL/GenBank/DDBJ whole genome shotgun (WGS) entry which is preliminary data.</text>
</comment>
<dbReference type="Gene3D" id="1.20.1250.20">
    <property type="entry name" value="MFS general substrate transporter like domains"/>
    <property type="match status" value="1"/>
</dbReference>
<evidence type="ECO:0000256" key="7">
    <source>
        <dbReference type="SAM" id="Phobius"/>
    </source>
</evidence>
<dbReference type="CDD" id="cd06173">
    <property type="entry name" value="MFS_MefA_like"/>
    <property type="match status" value="1"/>
</dbReference>
<accession>A0A081P1T9</accession>
<evidence type="ECO:0000313" key="10">
    <source>
        <dbReference type="Proteomes" id="UP000028123"/>
    </source>
</evidence>
<dbReference type="OrthoDB" id="3613552at2"/>
<sequence length="409" mass="45230">MLNKNFLAFVACGMVSSIGDLLYFFVFSWYIASATHSVQYMGTIMLVSGITQFAASIFCGAWVDVWGAKKIIAVSNVIRALLMIGLMLVSTTQAPSLVVLLLISIVFAVTDASFYPAVEAIKPQLVSEDHLSRMNGVWYTLARILSLIAPSISALCMNLLGIQASFLCMAGCYTASALLLLLVRIQKTQTEPNPESGKWKHYTQSLTEGWVFIRNSRMMMTLLWLIFCVNIGANSNGLLLPFLMKSMNWDAQHMSYIYTWQAAAGIVCGSLLSVKSVKQPSFLYVLLGFLGQGLAILTVCFSSTLVFLCLNFAWLSVCTALVNIFIRTMMQKEVPNRYMARVGSLFAAISMTSTPLSRFFTGFLTDRLGVRQMYFWAGAFEVIVVAVFFMLYKQITAQPGVKSQTEVSG</sequence>
<keyword evidence="6 7" id="KW-0472">Membrane</keyword>
<dbReference type="InterPro" id="IPR020846">
    <property type="entry name" value="MFS_dom"/>
</dbReference>